<evidence type="ECO:0000313" key="5">
    <source>
        <dbReference type="Proteomes" id="UP000193200"/>
    </source>
</evidence>
<feature type="active site" description="Nucleophile" evidence="2">
    <location>
        <position position="88"/>
    </location>
</feature>
<evidence type="ECO:0000256" key="2">
    <source>
        <dbReference type="PROSITE-ProRule" id="PRU01161"/>
    </source>
</evidence>
<dbReference type="EMBL" id="FWFR01000001">
    <property type="protein sequence ID" value="SLN36413.1"/>
    <property type="molecule type" value="Genomic_DNA"/>
</dbReference>
<keyword evidence="5" id="KW-1185">Reference proteome</keyword>
<keyword evidence="1 2" id="KW-0443">Lipid metabolism</keyword>
<dbReference type="InParanoid" id="A0A1Y5SBV7"/>
<proteinExistence type="predicted"/>
<keyword evidence="2" id="KW-0442">Lipid degradation</keyword>
<feature type="active site" description="Proton acceptor" evidence="2">
    <location>
        <position position="331"/>
    </location>
</feature>
<comment type="caution">
    <text evidence="2">Lacks conserved residue(s) required for the propagation of feature annotation.</text>
</comment>
<dbReference type="SUPFAM" id="SSF52151">
    <property type="entry name" value="FabD/lysophospholipase-like"/>
    <property type="match status" value="1"/>
</dbReference>
<accession>A0A1Y5SBV7</accession>
<evidence type="ECO:0000256" key="1">
    <source>
        <dbReference type="ARBA" id="ARBA00023098"/>
    </source>
</evidence>
<organism evidence="4 5">
    <name type="scientific">Oceanibacterium hippocampi</name>
    <dbReference type="NCBI Taxonomy" id="745714"/>
    <lineage>
        <taxon>Bacteria</taxon>
        <taxon>Pseudomonadati</taxon>
        <taxon>Pseudomonadota</taxon>
        <taxon>Alphaproteobacteria</taxon>
        <taxon>Sneathiellales</taxon>
        <taxon>Sneathiellaceae</taxon>
        <taxon>Oceanibacterium</taxon>
    </lineage>
</organism>
<dbReference type="InterPro" id="IPR016035">
    <property type="entry name" value="Acyl_Trfase/lysoPLipase"/>
</dbReference>
<dbReference type="OrthoDB" id="1488362at2"/>
<gene>
    <name evidence="4" type="ORF">OCH7691_01471</name>
</gene>
<evidence type="ECO:0000259" key="3">
    <source>
        <dbReference type="PROSITE" id="PS51635"/>
    </source>
</evidence>
<dbReference type="AlphaFoldDB" id="A0A1Y5SBV7"/>
<protein>
    <submittedName>
        <fullName evidence="4">Patatin-like phospholipase</fullName>
    </submittedName>
</protein>
<dbReference type="PROSITE" id="PS51635">
    <property type="entry name" value="PNPLA"/>
    <property type="match status" value="1"/>
</dbReference>
<name>A0A1Y5SBV7_9PROT</name>
<feature type="domain" description="PNPLA" evidence="3">
    <location>
        <begin position="29"/>
        <end position="344"/>
    </location>
</feature>
<evidence type="ECO:0000313" key="4">
    <source>
        <dbReference type="EMBL" id="SLN36413.1"/>
    </source>
</evidence>
<dbReference type="RefSeq" id="WP_085882683.1">
    <property type="nucleotide sequence ID" value="NZ_FWFR01000001.1"/>
</dbReference>
<dbReference type="GO" id="GO:0016787">
    <property type="term" value="F:hydrolase activity"/>
    <property type="evidence" value="ECO:0007669"/>
    <property type="project" value="UniProtKB-UniRule"/>
</dbReference>
<feature type="short sequence motif" description="DGA/G" evidence="2">
    <location>
        <begin position="331"/>
        <end position="333"/>
    </location>
</feature>
<reference evidence="4 5" key="1">
    <citation type="submission" date="2017-03" db="EMBL/GenBank/DDBJ databases">
        <authorList>
            <person name="Afonso C.L."/>
            <person name="Miller P.J."/>
            <person name="Scott M.A."/>
            <person name="Spackman E."/>
            <person name="Goraichik I."/>
            <person name="Dimitrov K.M."/>
            <person name="Suarez D.L."/>
            <person name="Swayne D.E."/>
        </authorList>
    </citation>
    <scope>NUCLEOTIDE SEQUENCE [LARGE SCALE GENOMIC DNA]</scope>
    <source>
        <strain evidence="4 5">CECT 7691</strain>
    </source>
</reference>
<dbReference type="Proteomes" id="UP000193200">
    <property type="component" value="Unassembled WGS sequence"/>
</dbReference>
<keyword evidence="2" id="KW-0378">Hydrolase</keyword>
<feature type="short sequence motif" description="GXSXG" evidence="2">
    <location>
        <begin position="86"/>
        <end position="90"/>
    </location>
</feature>
<sequence length="603" mass="64752">MATITEAEFREWFPAERPPPPPGSFEFGLVLAGAASAGAYTAGVLDFLFEALDRWHAAKRAETAAGITGEARRVPHHSVRLQALTGASAGGINGAIAAVALRDDFPPIWPLGKRGVDPGGIRLPEIDGEGDASRNPFYAAWVEQIDIEKLLGTGDLDGPLRALLDCTILARIVTGILGYHGPPLADRAIRGWLPDPLPLTLTVTNLRGVPYQVLFRAETPLAHQMSLHRDRMCFAVAGLGPDKGGSLPPDFHPLMAGSPLNWDRLGNAALATGAFPVALRARRLKRPGGDYDYRHPLSLGLGEAFDPDALLDRPAWGAGGPPEAFDFIAVDGGVMDNEPFEIARRSLAGVEGRNPREGNRANRAVVMIDPVTGPGQTGPMADDSLTSVAPALLGALLNQTRFTSRDRMLIGAEDVYSRFLIAPSRGTVEGAEAIASGGLGAFLGFFSAHYRRHDYMLGRRNCQRFLQASFTLPADNPLFDGAFWSASAKETYRDRSGAGDPSHLQIIPCVGACAVPEPAPAWPAGRFRYGDGLHALLSTRTDRLVALARDSALGRDEGLWNALRRTVARGYLWPGMVALRGTLKKTARAHVEAAVRALDERRF</sequence>
<dbReference type="GO" id="GO:0016042">
    <property type="term" value="P:lipid catabolic process"/>
    <property type="evidence" value="ECO:0007669"/>
    <property type="project" value="UniProtKB-UniRule"/>
</dbReference>
<dbReference type="InterPro" id="IPR002641">
    <property type="entry name" value="PNPLA_dom"/>
</dbReference>